<name>A0A9Q3KM80_9BASI</name>
<evidence type="ECO:0000313" key="1">
    <source>
        <dbReference type="EMBL" id="MBW0582287.1"/>
    </source>
</evidence>
<dbReference type="OrthoDB" id="3247418at2759"/>
<organism evidence="1 2">
    <name type="scientific">Austropuccinia psidii MF-1</name>
    <dbReference type="NCBI Taxonomy" id="1389203"/>
    <lineage>
        <taxon>Eukaryota</taxon>
        <taxon>Fungi</taxon>
        <taxon>Dikarya</taxon>
        <taxon>Basidiomycota</taxon>
        <taxon>Pucciniomycotina</taxon>
        <taxon>Pucciniomycetes</taxon>
        <taxon>Pucciniales</taxon>
        <taxon>Sphaerophragmiaceae</taxon>
        <taxon>Austropuccinia</taxon>
    </lineage>
</organism>
<keyword evidence="2" id="KW-1185">Reference proteome</keyword>
<proteinExistence type="predicted"/>
<protein>
    <submittedName>
        <fullName evidence="1">Uncharacterized protein</fullName>
    </submittedName>
</protein>
<dbReference type="Proteomes" id="UP000765509">
    <property type="component" value="Unassembled WGS sequence"/>
</dbReference>
<sequence length="259" mass="29791">MHIPDQIDWWGPPMGVSEFAGERLVGILQSLKTNNLFGSMECTLIKKFCQQQRLESKAEDQPKNSKTKYPPILQLEIEIYALLLVHLRETYPALRHYQDLPHPPNALVLRDYAHEFKSIDWKVGLKISSSYPNSYISFNDEDMIKYGQVSHIIEPKHDQLHTGPIFIVKVLKPSEERGIGFEQVTLFLQELDVVQAEETGLFAFICIDNIISLAAYRPLPAWSLGIRKPTFLLRVINKLVRLEIQNLKNNVLLEDVLNT</sequence>
<reference evidence="1" key="1">
    <citation type="submission" date="2021-03" db="EMBL/GenBank/DDBJ databases">
        <title>Draft genome sequence of rust myrtle Austropuccinia psidii MF-1, a brazilian biotype.</title>
        <authorList>
            <person name="Quecine M.C."/>
            <person name="Pachon D.M.R."/>
            <person name="Bonatelli M.L."/>
            <person name="Correr F.H."/>
            <person name="Franceschini L.M."/>
            <person name="Leite T.F."/>
            <person name="Margarido G.R.A."/>
            <person name="Almeida C.A."/>
            <person name="Ferrarezi J.A."/>
            <person name="Labate C.A."/>
        </authorList>
    </citation>
    <scope>NUCLEOTIDE SEQUENCE</scope>
    <source>
        <strain evidence="1">MF-1</strain>
    </source>
</reference>
<accession>A0A9Q3KM80</accession>
<dbReference type="EMBL" id="AVOT02112157">
    <property type="protein sequence ID" value="MBW0582287.1"/>
    <property type="molecule type" value="Genomic_DNA"/>
</dbReference>
<dbReference type="AlphaFoldDB" id="A0A9Q3KM80"/>
<evidence type="ECO:0000313" key="2">
    <source>
        <dbReference type="Proteomes" id="UP000765509"/>
    </source>
</evidence>
<comment type="caution">
    <text evidence="1">The sequence shown here is derived from an EMBL/GenBank/DDBJ whole genome shotgun (WGS) entry which is preliminary data.</text>
</comment>
<gene>
    <name evidence="1" type="ORF">O181_122002</name>
</gene>